<evidence type="ECO:0000256" key="2">
    <source>
        <dbReference type="SAM" id="SignalP"/>
    </source>
</evidence>
<evidence type="ECO:0000256" key="1">
    <source>
        <dbReference type="SAM" id="MobiDB-lite"/>
    </source>
</evidence>
<comment type="caution">
    <text evidence="3">The sequence shown here is derived from an EMBL/GenBank/DDBJ whole genome shotgun (WGS) entry which is preliminary data.</text>
</comment>
<keyword evidence="4" id="KW-1185">Reference proteome</keyword>
<evidence type="ECO:0008006" key="5">
    <source>
        <dbReference type="Google" id="ProtNLM"/>
    </source>
</evidence>
<keyword evidence="2" id="KW-0732">Signal</keyword>
<feature type="chain" id="PRO_5045376151" description="Lipoprotein" evidence="2">
    <location>
        <begin position="28"/>
        <end position="277"/>
    </location>
</feature>
<name>A0ABV5T6Y9_9ACTN</name>
<dbReference type="RefSeq" id="WP_344748936.1">
    <property type="nucleotide sequence ID" value="NZ_BAAAWW010000175.1"/>
</dbReference>
<feature type="signal peptide" evidence="2">
    <location>
        <begin position="1"/>
        <end position="27"/>
    </location>
</feature>
<accession>A0ABV5T6Y9</accession>
<gene>
    <name evidence="3" type="ORF">ACFFRH_05040</name>
</gene>
<organism evidence="3 4">
    <name type="scientific">Streptosporangium vulgare</name>
    <dbReference type="NCBI Taxonomy" id="46190"/>
    <lineage>
        <taxon>Bacteria</taxon>
        <taxon>Bacillati</taxon>
        <taxon>Actinomycetota</taxon>
        <taxon>Actinomycetes</taxon>
        <taxon>Streptosporangiales</taxon>
        <taxon>Streptosporangiaceae</taxon>
        <taxon>Streptosporangium</taxon>
    </lineage>
</organism>
<reference evidence="3 4" key="1">
    <citation type="submission" date="2024-09" db="EMBL/GenBank/DDBJ databases">
        <authorList>
            <person name="Sun Q."/>
            <person name="Mori K."/>
        </authorList>
    </citation>
    <scope>NUCLEOTIDE SEQUENCE [LARGE SCALE GENOMIC DNA]</scope>
    <source>
        <strain evidence="3 4">JCM 3028</strain>
    </source>
</reference>
<sequence length="277" mass="29348">MKRAIACVAVAAAAGATTFVAVTPAQAAPADPVAALKSRFAAGKGVKFTDVTTLLAFEGNTSFLKRTGSFQFGKAGIVASDTSARRTVAEADMPINMIWRLTKPERTIRIGTTSYYSGGPWAPSKGKTWIKHPNGMNAGFTGWYGQLVNVAEPATLKALIAKGKRTGLTYSGAISFGALEKISPWMRNVSLSRLSGNDKTAVLRFTLTLGADRLPRRLVTVYPGSTHVSAAVGEDRRLSVETRYTGWGSRVTVKAPPAGKVENMGNREPTVRGGGRG</sequence>
<dbReference type="Proteomes" id="UP001589610">
    <property type="component" value="Unassembled WGS sequence"/>
</dbReference>
<feature type="region of interest" description="Disordered" evidence="1">
    <location>
        <begin position="258"/>
        <end position="277"/>
    </location>
</feature>
<evidence type="ECO:0000313" key="4">
    <source>
        <dbReference type="Proteomes" id="UP001589610"/>
    </source>
</evidence>
<dbReference type="EMBL" id="JBHMBS010000002">
    <property type="protein sequence ID" value="MFB9674844.1"/>
    <property type="molecule type" value="Genomic_DNA"/>
</dbReference>
<proteinExistence type="predicted"/>
<protein>
    <recommendedName>
        <fullName evidence="5">Lipoprotein</fullName>
    </recommendedName>
</protein>
<evidence type="ECO:0000313" key="3">
    <source>
        <dbReference type="EMBL" id="MFB9674844.1"/>
    </source>
</evidence>